<proteinExistence type="predicted"/>
<organism evidence="2 3">
    <name type="scientific">Halorientalis brevis</name>
    <dbReference type="NCBI Taxonomy" id="1126241"/>
    <lineage>
        <taxon>Archaea</taxon>
        <taxon>Methanobacteriati</taxon>
        <taxon>Methanobacteriota</taxon>
        <taxon>Stenosarchaea group</taxon>
        <taxon>Halobacteria</taxon>
        <taxon>Halobacteriales</taxon>
        <taxon>Haloarculaceae</taxon>
        <taxon>Halorientalis</taxon>
    </lineage>
</organism>
<accession>A0ABD6CEL0</accession>
<sequence>MGGLLDGAADAYDNFAEGLSRSAQRQFDDTPGGGFADLDTYLPGQSPGEQADVSDHTDDGILTAPPEETSQGPVYQVVGSIPRQFDDRPDGGFADEAIDLGGDVATDAAKAGTPAWMNPLIEHPFMTVGAALVLFLFISAGGPSEIAEAGGASA</sequence>
<dbReference type="AlphaFoldDB" id="A0ABD6CEL0"/>
<name>A0ABD6CEL0_9EURY</name>
<dbReference type="EMBL" id="JBHUDJ010000014">
    <property type="protein sequence ID" value="MFD1588722.1"/>
    <property type="molecule type" value="Genomic_DNA"/>
</dbReference>
<reference evidence="2 3" key="1">
    <citation type="journal article" date="2019" name="Int. J. Syst. Evol. Microbiol.">
        <title>The Global Catalogue of Microorganisms (GCM) 10K type strain sequencing project: providing services to taxonomists for standard genome sequencing and annotation.</title>
        <authorList>
            <consortium name="The Broad Institute Genomics Platform"/>
            <consortium name="The Broad Institute Genome Sequencing Center for Infectious Disease"/>
            <person name="Wu L."/>
            <person name="Ma J."/>
        </authorList>
    </citation>
    <scope>NUCLEOTIDE SEQUENCE [LARGE SCALE GENOMIC DNA]</scope>
    <source>
        <strain evidence="2 3">CGMCC 1.12125</strain>
    </source>
</reference>
<dbReference type="RefSeq" id="WP_247378378.1">
    <property type="nucleotide sequence ID" value="NZ_JALLGV010000005.1"/>
</dbReference>
<comment type="caution">
    <text evidence="2">The sequence shown here is derived from an EMBL/GenBank/DDBJ whole genome shotgun (WGS) entry which is preliminary data.</text>
</comment>
<evidence type="ECO:0000313" key="2">
    <source>
        <dbReference type="EMBL" id="MFD1588722.1"/>
    </source>
</evidence>
<protein>
    <submittedName>
        <fullName evidence="2">Uncharacterized protein</fullName>
    </submittedName>
</protein>
<evidence type="ECO:0000313" key="3">
    <source>
        <dbReference type="Proteomes" id="UP001597119"/>
    </source>
</evidence>
<gene>
    <name evidence="2" type="ORF">ACFR9U_17220</name>
</gene>
<keyword evidence="3" id="KW-1185">Reference proteome</keyword>
<evidence type="ECO:0000256" key="1">
    <source>
        <dbReference type="SAM" id="MobiDB-lite"/>
    </source>
</evidence>
<feature type="region of interest" description="Disordered" evidence="1">
    <location>
        <begin position="22"/>
        <end position="73"/>
    </location>
</feature>
<dbReference type="Proteomes" id="UP001597119">
    <property type="component" value="Unassembled WGS sequence"/>
</dbReference>